<comment type="caution">
    <text evidence="2">The sequence shown here is derived from an EMBL/GenBank/DDBJ whole genome shotgun (WGS) entry which is preliminary data.</text>
</comment>
<keyword evidence="3" id="KW-1185">Reference proteome</keyword>
<dbReference type="EMBL" id="JAGMUU010000028">
    <property type="protein sequence ID" value="KAH7120301.1"/>
    <property type="molecule type" value="Genomic_DNA"/>
</dbReference>
<feature type="transmembrane region" description="Helical" evidence="1">
    <location>
        <begin position="322"/>
        <end position="340"/>
    </location>
</feature>
<feature type="transmembrane region" description="Helical" evidence="1">
    <location>
        <begin position="136"/>
        <end position="154"/>
    </location>
</feature>
<proteinExistence type="predicted"/>
<organism evidence="2 3">
    <name type="scientific">Dactylonectria estremocensis</name>
    <dbReference type="NCBI Taxonomy" id="1079267"/>
    <lineage>
        <taxon>Eukaryota</taxon>
        <taxon>Fungi</taxon>
        <taxon>Dikarya</taxon>
        <taxon>Ascomycota</taxon>
        <taxon>Pezizomycotina</taxon>
        <taxon>Sordariomycetes</taxon>
        <taxon>Hypocreomycetidae</taxon>
        <taxon>Hypocreales</taxon>
        <taxon>Nectriaceae</taxon>
        <taxon>Dactylonectria</taxon>
    </lineage>
</organism>
<feature type="transmembrane region" description="Helical" evidence="1">
    <location>
        <begin position="382"/>
        <end position="405"/>
    </location>
</feature>
<accession>A0A9P9IGZ7</accession>
<evidence type="ECO:0000256" key="1">
    <source>
        <dbReference type="SAM" id="Phobius"/>
    </source>
</evidence>
<sequence>MKWYWANWYNVNAGIGVLAFSILGIYWTRFDVVQRCIIANFAVVNLHNWEEFGFPGGFPGIVNTAFMRSDRPPNYPLNQIISAVGNNWLNYFVYLGPVFFPGINWLTLCPIAFGLLELSFHGVVLNILVRRPYNPGLATSLFGFLPIAAIYLRHEYANGLITSNDWLWAFLYGMANYLAAFYYLSTHLPGGKDARYSFTKEEMDRFDTDIWLPSVWLAYYRENWYYFTAAAFVASTFVMGFLGHYLSHIQIILTYNTMALLVHQVEEYILPGGGPLVMNVVIYEEKSDYDRFPGNKQSMVWVNTLAYPFYLSAVVFPQKIWLGLAQCLFGFSQVFAHGLSMNIAANTGYNPGLASALLLHLPIGIYYIAYVQDHGLVAVSDWLQAVGALVATIIVTIPVPILAFCDRNSAYPLTQKEMSGFDMLNKFKAKGLLNLGRETLGD</sequence>
<gene>
    <name evidence="2" type="ORF">B0J13DRAFT_162759</name>
</gene>
<dbReference type="OrthoDB" id="4234824at2759"/>
<dbReference type="Pfam" id="PF13787">
    <property type="entry name" value="HXXEE"/>
    <property type="match status" value="2"/>
</dbReference>
<evidence type="ECO:0000313" key="3">
    <source>
        <dbReference type="Proteomes" id="UP000717696"/>
    </source>
</evidence>
<feature type="transmembrane region" description="Helical" evidence="1">
    <location>
        <begin position="224"/>
        <end position="246"/>
    </location>
</feature>
<dbReference type="AlphaFoldDB" id="A0A9P9IGZ7"/>
<reference evidence="2" key="1">
    <citation type="journal article" date="2021" name="Nat. Commun.">
        <title>Genetic determinants of endophytism in the Arabidopsis root mycobiome.</title>
        <authorList>
            <person name="Mesny F."/>
            <person name="Miyauchi S."/>
            <person name="Thiergart T."/>
            <person name="Pickel B."/>
            <person name="Atanasova L."/>
            <person name="Karlsson M."/>
            <person name="Huettel B."/>
            <person name="Barry K.W."/>
            <person name="Haridas S."/>
            <person name="Chen C."/>
            <person name="Bauer D."/>
            <person name="Andreopoulos W."/>
            <person name="Pangilinan J."/>
            <person name="LaButti K."/>
            <person name="Riley R."/>
            <person name="Lipzen A."/>
            <person name="Clum A."/>
            <person name="Drula E."/>
            <person name="Henrissat B."/>
            <person name="Kohler A."/>
            <person name="Grigoriev I.V."/>
            <person name="Martin F.M."/>
            <person name="Hacquard S."/>
        </authorList>
    </citation>
    <scope>NUCLEOTIDE SEQUENCE</scope>
    <source>
        <strain evidence="2">MPI-CAGE-AT-0021</strain>
    </source>
</reference>
<dbReference type="InterPro" id="IPR025671">
    <property type="entry name" value="HXXEE"/>
</dbReference>
<evidence type="ECO:0000313" key="2">
    <source>
        <dbReference type="EMBL" id="KAH7120301.1"/>
    </source>
</evidence>
<feature type="transmembrane region" description="Helical" evidence="1">
    <location>
        <begin position="299"/>
        <end position="316"/>
    </location>
</feature>
<keyword evidence="1" id="KW-1133">Transmembrane helix</keyword>
<keyword evidence="1" id="KW-0812">Transmembrane</keyword>
<protein>
    <submittedName>
        <fullName evidence="2">Uncharacterized protein</fullName>
    </submittedName>
</protein>
<name>A0A9P9IGZ7_9HYPO</name>
<feature type="transmembrane region" description="Helical" evidence="1">
    <location>
        <begin position="91"/>
        <end position="116"/>
    </location>
</feature>
<feature type="transmembrane region" description="Helical" evidence="1">
    <location>
        <begin position="166"/>
        <end position="184"/>
    </location>
</feature>
<keyword evidence="1" id="KW-0472">Membrane</keyword>
<feature type="transmembrane region" description="Helical" evidence="1">
    <location>
        <begin position="352"/>
        <end position="370"/>
    </location>
</feature>
<feature type="transmembrane region" description="Helical" evidence="1">
    <location>
        <begin position="6"/>
        <end position="27"/>
    </location>
</feature>
<dbReference type="Proteomes" id="UP000717696">
    <property type="component" value="Unassembled WGS sequence"/>
</dbReference>